<dbReference type="AlphaFoldDB" id="A0A1Z8B0B2"/>
<sequence length="214" mass="25127">MVKTVSYSHTNSYETLFELTDKTKNIWVCFHGLGYLSKYFKKYFEDFDPERHYVITLQAPSKFYIGNKFKHVGACWLTKEDTQQEIENNLNYVTEVLKAENILQDRRITLFGYSQGVSMATRFLKQYHYPITSLILHSGSIPVELTREDGLHFKKYCSRVIHIAGTKDEYSTEEIEKREKAKIDLLFGKDCEIYRPDIKHVVHVPLLNKIAQDL</sequence>
<dbReference type="EMBL" id="MAAX01000098">
    <property type="protein sequence ID" value="OUS16011.1"/>
    <property type="molecule type" value="Genomic_DNA"/>
</dbReference>
<evidence type="ECO:0000259" key="1">
    <source>
        <dbReference type="Pfam" id="PF02230"/>
    </source>
</evidence>
<dbReference type="InterPro" id="IPR003140">
    <property type="entry name" value="PLipase/COase/thioEstase"/>
</dbReference>
<protein>
    <submittedName>
        <fullName evidence="2">Esterase</fullName>
    </submittedName>
</protein>
<reference evidence="3" key="1">
    <citation type="journal article" date="2017" name="Proc. Natl. Acad. Sci. U.S.A.">
        <title>Simulation of Deepwater Horizon oil plume reveals substrate specialization within a complex community of hydrocarbon-degraders.</title>
        <authorList>
            <person name="Hu P."/>
            <person name="Dubinsky E.A."/>
            <person name="Probst A.J."/>
            <person name="Wang J."/>
            <person name="Sieber C.M.K."/>
            <person name="Tom L.M."/>
            <person name="Gardinali P."/>
            <person name="Banfield J.F."/>
            <person name="Atlas R.M."/>
            <person name="Andersen G.L."/>
        </authorList>
    </citation>
    <scope>NUCLEOTIDE SEQUENCE [LARGE SCALE GENOMIC DNA]</scope>
</reference>
<dbReference type="InterPro" id="IPR029058">
    <property type="entry name" value="AB_hydrolase_fold"/>
</dbReference>
<dbReference type="Pfam" id="PF02230">
    <property type="entry name" value="Abhydrolase_2"/>
    <property type="match status" value="1"/>
</dbReference>
<evidence type="ECO:0000313" key="3">
    <source>
        <dbReference type="Proteomes" id="UP000196102"/>
    </source>
</evidence>
<dbReference type="Proteomes" id="UP000196102">
    <property type="component" value="Unassembled WGS sequence"/>
</dbReference>
<name>A0A1Z8B0B2_9FLAO</name>
<organism evidence="2 3">
    <name type="scientific">Nonlabens dokdonensis</name>
    <dbReference type="NCBI Taxonomy" id="328515"/>
    <lineage>
        <taxon>Bacteria</taxon>
        <taxon>Pseudomonadati</taxon>
        <taxon>Bacteroidota</taxon>
        <taxon>Flavobacteriia</taxon>
        <taxon>Flavobacteriales</taxon>
        <taxon>Flavobacteriaceae</taxon>
        <taxon>Nonlabens</taxon>
    </lineage>
</organism>
<feature type="domain" description="Phospholipase/carboxylesterase/thioesterase" evidence="1">
    <location>
        <begin position="20"/>
        <end position="172"/>
    </location>
</feature>
<gene>
    <name evidence="2" type="ORF">A9Q93_05975</name>
</gene>
<accession>A0A1Z8B0B2</accession>
<dbReference type="GO" id="GO:0016787">
    <property type="term" value="F:hydrolase activity"/>
    <property type="evidence" value="ECO:0007669"/>
    <property type="project" value="InterPro"/>
</dbReference>
<proteinExistence type="predicted"/>
<dbReference type="RefSeq" id="WP_303686493.1">
    <property type="nucleotide sequence ID" value="NZ_CAJXYO010000028.1"/>
</dbReference>
<dbReference type="Gene3D" id="3.40.50.1820">
    <property type="entry name" value="alpha/beta hydrolase"/>
    <property type="match status" value="1"/>
</dbReference>
<evidence type="ECO:0000313" key="2">
    <source>
        <dbReference type="EMBL" id="OUS16011.1"/>
    </source>
</evidence>
<comment type="caution">
    <text evidence="2">The sequence shown here is derived from an EMBL/GenBank/DDBJ whole genome shotgun (WGS) entry which is preliminary data.</text>
</comment>
<dbReference type="SUPFAM" id="SSF53474">
    <property type="entry name" value="alpha/beta-Hydrolases"/>
    <property type="match status" value="1"/>
</dbReference>